<keyword evidence="3" id="KW-1185">Reference proteome</keyword>
<gene>
    <name evidence="2" type="ORF">QJ522_22765</name>
</gene>
<dbReference type="EMBL" id="JASCXX010000092">
    <property type="protein sequence ID" value="MDI6451899.1"/>
    <property type="molecule type" value="Genomic_DNA"/>
</dbReference>
<comment type="caution">
    <text evidence="2">The sequence shown here is derived from an EMBL/GenBank/DDBJ whole genome shotgun (WGS) entry which is preliminary data.</text>
</comment>
<dbReference type="InterPro" id="IPR038717">
    <property type="entry name" value="Tc1-like_DDE_dom"/>
</dbReference>
<dbReference type="NCBIfam" id="NF033545">
    <property type="entry name" value="transpos_IS630"/>
    <property type="match status" value="1"/>
</dbReference>
<sequence length="202" mass="23427">MSKQWCIPPKANAEFVWKMEDVLDVYKRPYDPRRPVVCLDETSKQLIGETRTPVAGGPGRVAHYDSEYVRKGVANLFMMFEPLAGQRDVEVTERRTKKDYAERLRTLSDETYPNAEVIVLVQDNLNTHSPASLYETFAPAEAQRLTARFEWHYTPKHGSWLDIAEIELGILSRQCLSQRIDSIEKLRAETRAWEKRRDQAEV</sequence>
<feature type="non-terminal residue" evidence="2">
    <location>
        <position position="202"/>
    </location>
</feature>
<accession>A0AAW6U897</accession>
<feature type="domain" description="Tc1-like transposase DDE" evidence="1">
    <location>
        <begin position="35"/>
        <end position="187"/>
    </location>
</feature>
<reference evidence="2" key="1">
    <citation type="submission" date="2023-05" db="EMBL/GenBank/DDBJ databases">
        <title>Anaerotaeda fermentans gen. nov., sp. nov., a novel anaerobic planctomycete of the new family within the order Sedimentisphaerales isolated from Taman Peninsula, Russia.</title>
        <authorList>
            <person name="Khomyakova M.A."/>
            <person name="Merkel A.Y."/>
            <person name="Slobodkin A.I."/>
        </authorList>
    </citation>
    <scope>NUCLEOTIDE SEQUENCE</scope>
    <source>
        <strain evidence="2">M17dextr</strain>
    </source>
</reference>
<protein>
    <submittedName>
        <fullName evidence="2">IS630 family transposase</fullName>
    </submittedName>
</protein>
<dbReference type="InterPro" id="IPR047655">
    <property type="entry name" value="Transpos_IS630-like"/>
</dbReference>
<evidence type="ECO:0000259" key="1">
    <source>
        <dbReference type="Pfam" id="PF13358"/>
    </source>
</evidence>
<evidence type="ECO:0000313" key="3">
    <source>
        <dbReference type="Proteomes" id="UP001431776"/>
    </source>
</evidence>
<evidence type="ECO:0000313" key="2">
    <source>
        <dbReference type="EMBL" id="MDI6451899.1"/>
    </source>
</evidence>
<name>A0AAW6U897_9BACT</name>
<proteinExistence type="predicted"/>
<organism evidence="2 3">
    <name type="scientific">Anaerobaca lacustris</name>
    <dbReference type="NCBI Taxonomy" id="3044600"/>
    <lineage>
        <taxon>Bacteria</taxon>
        <taxon>Pseudomonadati</taxon>
        <taxon>Planctomycetota</taxon>
        <taxon>Phycisphaerae</taxon>
        <taxon>Sedimentisphaerales</taxon>
        <taxon>Anaerobacaceae</taxon>
        <taxon>Anaerobaca</taxon>
    </lineage>
</organism>
<dbReference type="RefSeq" id="WP_349247304.1">
    <property type="nucleotide sequence ID" value="NZ_JASCXX010000092.1"/>
</dbReference>
<dbReference type="Proteomes" id="UP001431776">
    <property type="component" value="Unassembled WGS sequence"/>
</dbReference>
<dbReference type="AlphaFoldDB" id="A0AAW6U897"/>
<dbReference type="Pfam" id="PF13358">
    <property type="entry name" value="DDE_3"/>
    <property type="match status" value="1"/>
</dbReference>